<protein>
    <recommendedName>
        <fullName evidence="4">DUF2393 domain-containing protein</fullName>
    </recommendedName>
</protein>
<evidence type="ECO:0008006" key="4">
    <source>
        <dbReference type="Google" id="ProtNLM"/>
    </source>
</evidence>
<keyword evidence="1" id="KW-1133">Transmembrane helix</keyword>
<evidence type="ECO:0000313" key="2">
    <source>
        <dbReference type="EMBL" id="RJP69603.1"/>
    </source>
</evidence>
<gene>
    <name evidence="2" type="ORF">C4532_10680</name>
</gene>
<name>A0A419EXH4_9BACT</name>
<dbReference type="EMBL" id="QZKI01000080">
    <property type="protein sequence ID" value="RJP69603.1"/>
    <property type="molecule type" value="Genomic_DNA"/>
</dbReference>
<organism evidence="2 3">
    <name type="scientific">Candidatus Abyssobacteria bacterium SURF_17</name>
    <dbReference type="NCBI Taxonomy" id="2093361"/>
    <lineage>
        <taxon>Bacteria</taxon>
        <taxon>Pseudomonadati</taxon>
        <taxon>Candidatus Hydrogenedentota</taxon>
        <taxon>Candidatus Abyssobacteria</taxon>
    </lineage>
</organism>
<keyword evidence="1" id="KW-0812">Transmembrane</keyword>
<dbReference type="AlphaFoldDB" id="A0A419EXH4"/>
<keyword evidence="1" id="KW-0472">Membrane</keyword>
<comment type="caution">
    <text evidence="2">The sequence shown here is derived from an EMBL/GenBank/DDBJ whole genome shotgun (WGS) entry which is preliminary data.</text>
</comment>
<evidence type="ECO:0000256" key="1">
    <source>
        <dbReference type="SAM" id="Phobius"/>
    </source>
</evidence>
<feature type="transmembrane region" description="Helical" evidence="1">
    <location>
        <begin position="28"/>
        <end position="49"/>
    </location>
</feature>
<proteinExistence type="predicted"/>
<sequence length="182" mass="19532">MQETNGDPEEGGSVAAADAALPERRQPLIAVLVAMTALSIVMLLMLLAVKKPPSQGLIESKSGSGDVPPGDYSPWVTIEGHTYAIHTNVAGLRELRLDGFIRNTGEKAVRSADVRCHFRARAGGEVTKDIPLIAESELEELDGGPLMPFSGREFHARIGTLPENAEPDLLRVEVINVGLFEP</sequence>
<reference evidence="2 3" key="1">
    <citation type="journal article" date="2017" name="ISME J.">
        <title>Energy and carbon metabolisms in a deep terrestrial subsurface fluid microbial community.</title>
        <authorList>
            <person name="Momper L."/>
            <person name="Jungbluth S.P."/>
            <person name="Lee M.D."/>
            <person name="Amend J.P."/>
        </authorList>
    </citation>
    <scope>NUCLEOTIDE SEQUENCE [LARGE SCALE GENOMIC DNA]</scope>
    <source>
        <strain evidence="2">SURF_17</strain>
    </source>
</reference>
<accession>A0A419EXH4</accession>
<evidence type="ECO:0000313" key="3">
    <source>
        <dbReference type="Proteomes" id="UP000285961"/>
    </source>
</evidence>
<dbReference type="Proteomes" id="UP000285961">
    <property type="component" value="Unassembled WGS sequence"/>
</dbReference>